<evidence type="ECO:0000313" key="4">
    <source>
        <dbReference type="EMBL" id="CAG7647773.1"/>
    </source>
</evidence>
<keyword evidence="5" id="KW-1185">Reference proteome</keyword>
<sequence length="457" mass="50408">MRLSLPMRRLLVAMLMASLMLTLWPAQAIRAAASFSDVDARYDWAVRSISVMAEKQVLTGYPDGSFRPELPVSKAEWSVMVYRLFDRYRPNLYVEGPRKLGGLADVPAQYWAYKEISELYDTTFSIGGYGVNRSGELAFRPDKPLTRLQLAQLLYAFFDNRLIDWRLDNSVACSVVSQLKDVPVKVFAGQAGYDAATADGRYAANGLMNADSDEMYTTLLLDHERDDCTLGSDPLSNVQTKALASLKANGIMTPDEGGYFRPQEPVTRAEAVTILDRAYHFLKRNDWLFDYSTVNLDGDGPLGGSGGPVLPGQGQSSSGGGTFNNNPSSNVIVPPGSNSSSWSDKSIIRVQDYFNENGVIVKDVRNNGELEAAVQPKGKRYMTVDLKAKEKVDLYIILDGKIAFVKQEEFPLTLSVTGISTVGLRSQQRSPNPNVRGELNVTVTVALLDEEPTKKKK</sequence>
<feature type="domain" description="SLH" evidence="3">
    <location>
        <begin position="32"/>
        <end position="95"/>
    </location>
</feature>
<protein>
    <recommendedName>
        <fullName evidence="3">SLH domain-containing protein</fullName>
    </recommendedName>
</protein>
<dbReference type="InterPro" id="IPR051465">
    <property type="entry name" value="Cell_Envelope_Struct_Comp"/>
</dbReference>
<dbReference type="PANTHER" id="PTHR43308:SF5">
    <property type="entry name" value="S-LAYER PROTEIN _ PEPTIDOGLYCAN ENDO-BETA-N-ACETYLGLUCOSAMINIDASE"/>
    <property type="match status" value="1"/>
</dbReference>
<gene>
    <name evidence="4" type="ORF">PAESOLCIP111_05456</name>
</gene>
<evidence type="ECO:0000256" key="2">
    <source>
        <dbReference type="SAM" id="SignalP"/>
    </source>
</evidence>
<comment type="caution">
    <text evidence="4">The sequence shown here is derived from an EMBL/GenBank/DDBJ whole genome shotgun (WGS) entry which is preliminary data.</text>
</comment>
<evidence type="ECO:0000259" key="3">
    <source>
        <dbReference type="PROSITE" id="PS51272"/>
    </source>
</evidence>
<dbReference type="EMBL" id="CAJVAS010000039">
    <property type="protein sequence ID" value="CAG7647773.1"/>
    <property type="molecule type" value="Genomic_DNA"/>
</dbReference>
<name>A0A916K7H6_9BACL</name>
<keyword evidence="2" id="KW-0732">Signal</keyword>
<evidence type="ECO:0000313" key="5">
    <source>
        <dbReference type="Proteomes" id="UP000693672"/>
    </source>
</evidence>
<proteinExistence type="predicted"/>
<feature type="region of interest" description="Disordered" evidence="1">
    <location>
        <begin position="302"/>
        <end position="342"/>
    </location>
</feature>
<dbReference type="Proteomes" id="UP000693672">
    <property type="component" value="Unassembled WGS sequence"/>
</dbReference>
<evidence type="ECO:0000256" key="1">
    <source>
        <dbReference type="SAM" id="MobiDB-lite"/>
    </source>
</evidence>
<feature type="domain" description="SLH" evidence="3">
    <location>
        <begin position="99"/>
        <end position="168"/>
    </location>
</feature>
<feature type="compositionally biased region" description="Low complexity" evidence="1">
    <location>
        <begin position="324"/>
        <end position="342"/>
    </location>
</feature>
<accession>A0A916K7H6</accession>
<dbReference type="InterPro" id="IPR001119">
    <property type="entry name" value="SLH_dom"/>
</dbReference>
<feature type="chain" id="PRO_5037725072" description="SLH domain-containing protein" evidence="2">
    <location>
        <begin position="29"/>
        <end position="457"/>
    </location>
</feature>
<dbReference type="RefSeq" id="WP_218095169.1">
    <property type="nucleotide sequence ID" value="NZ_CAJVAS010000039.1"/>
</dbReference>
<reference evidence="4" key="1">
    <citation type="submission" date="2021-06" db="EMBL/GenBank/DDBJ databases">
        <authorList>
            <person name="Criscuolo A."/>
        </authorList>
    </citation>
    <scope>NUCLEOTIDE SEQUENCE</scope>
    <source>
        <strain evidence="4">CIP111600</strain>
    </source>
</reference>
<organism evidence="4 5">
    <name type="scientific">Paenibacillus solanacearum</name>
    <dbReference type="NCBI Taxonomy" id="2048548"/>
    <lineage>
        <taxon>Bacteria</taxon>
        <taxon>Bacillati</taxon>
        <taxon>Bacillota</taxon>
        <taxon>Bacilli</taxon>
        <taxon>Bacillales</taxon>
        <taxon>Paenibacillaceae</taxon>
        <taxon>Paenibacillus</taxon>
    </lineage>
</organism>
<feature type="domain" description="SLH" evidence="3">
    <location>
        <begin position="226"/>
        <end position="289"/>
    </location>
</feature>
<dbReference type="Pfam" id="PF00395">
    <property type="entry name" value="SLH"/>
    <property type="match status" value="2"/>
</dbReference>
<dbReference type="PANTHER" id="PTHR43308">
    <property type="entry name" value="OUTER MEMBRANE PROTEIN ALPHA-RELATED"/>
    <property type="match status" value="1"/>
</dbReference>
<feature type="signal peptide" evidence="2">
    <location>
        <begin position="1"/>
        <end position="28"/>
    </location>
</feature>
<dbReference type="PROSITE" id="PS51272">
    <property type="entry name" value="SLH"/>
    <property type="match status" value="3"/>
</dbReference>
<dbReference type="AlphaFoldDB" id="A0A916K7H6"/>